<feature type="compositionally biased region" description="Basic and acidic residues" evidence="1">
    <location>
        <begin position="59"/>
        <end position="72"/>
    </location>
</feature>
<reference evidence="2 3" key="1">
    <citation type="submission" date="2018-02" db="EMBL/GenBank/DDBJ databases">
        <title>Complete genome of the streamlined marine actinobacterium Pontimonas salivibrio CL-TW6 adapted to coastal planktonic lifestype.</title>
        <authorList>
            <person name="Cho B.C."/>
            <person name="Hardies S.C."/>
            <person name="Jang G.I."/>
            <person name="Hwang C.Y."/>
        </authorList>
    </citation>
    <scope>NUCLEOTIDE SEQUENCE [LARGE SCALE GENOMIC DNA]</scope>
    <source>
        <strain evidence="2 3">CL-TW6</strain>
    </source>
</reference>
<evidence type="ECO:0000313" key="3">
    <source>
        <dbReference type="Proteomes" id="UP000243077"/>
    </source>
</evidence>
<dbReference type="RefSeq" id="WP_104913663.1">
    <property type="nucleotide sequence ID" value="NZ_CP026923.1"/>
</dbReference>
<dbReference type="KEGG" id="psai:C3B54_111183"/>
<protein>
    <submittedName>
        <fullName evidence="2">Uncharacterized protein</fullName>
    </submittedName>
</protein>
<name>A0A2L2BRA8_9MICO</name>
<evidence type="ECO:0000313" key="2">
    <source>
        <dbReference type="EMBL" id="AVG24142.1"/>
    </source>
</evidence>
<accession>A0A2L2BRA8</accession>
<organism evidence="2 3">
    <name type="scientific">Pontimonas salivibrio</name>
    <dbReference type="NCBI Taxonomy" id="1159327"/>
    <lineage>
        <taxon>Bacteria</taxon>
        <taxon>Bacillati</taxon>
        <taxon>Actinomycetota</taxon>
        <taxon>Actinomycetes</taxon>
        <taxon>Micrococcales</taxon>
        <taxon>Microbacteriaceae</taxon>
        <taxon>Pontimonas</taxon>
    </lineage>
</organism>
<dbReference type="EMBL" id="CP026923">
    <property type="protein sequence ID" value="AVG24142.1"/>
    <property type="molecule type" value="Genomic_DNA"/>
</dbReference>
<feature type="region of interest" description="Disordered" evidence="1">
    <location>
        <begin position="52"/>
        <end position="72"/>
    </location>
</feature>
<dbReference type="Proteomes" id="UP000243077">
    <property type="component" value="Chromosome"/>
</dbReference>
<sequence>MVEPVHGFSDTSDEEFVAQVEALMDLPLEQRLQGLAAAEEALRERLGSANVTVAATPSDGERSGAEDTAHSE</sequence>
<dbReference type="AlphaFoldDB" id="A0A2L2BRA8"/>
<evidence type="ECO:0000256" key="1">
    <source>
        <dbReference type="SAM" id="MobiDB-lite"/>
    </source>
</evidence>
<keyword evidence="3" id="KW-1185">Reference proteome</keyword>
<gene>
    <name evidence="2" type="ORF">C3B54_111183</name>
</gene>
<proteinExistence type="predicted"/>